<keyword evidence="3 16" id="KW-0150">Chloroplast</keyword>
<evidence type="ECO:0000256" key="13">
    <source>
        <dbReference type="HAMAP-Rule" id="MF_00445"/>
    </source>
</evidence>
<protein>
    <recommendedName>
        <fullName evidence="13">NAD(P)H-quinone oxidoreductase subunit 2, chloroplastic</fullName>
        <ecNumber evidence="13">7.1.1.-</ecNumber>
    </recommendedName>
    <alternativeName>
        <fullName evidence="13">NAD(P)H dehydrogenase, subunit 2</fullName>
    </alternativeName>
    <alternativeName>
        <fullName evidence="13">NADH-plastoquinone oxidoreductase subunit 2</fullName>
    </alternativeName>
</protein>
<keyword evidence="12 13" id="KW-0472">Membrane</keyword>
<name>A0AA49I2U1_9ROSI</name>
<dbReference type="GO" id="GO:0048038">
    <property type="term" value="F:quinone binding"/>
    <property type="evidence" value="ECO:0007669"/>
    <property type="project" value="UniProtKB-KW"/>
</dbReference>
<keyword evidence="8 13" id="KW-1278">Translocase</keyword>
<evidence type="ECO:0000259" key="14">
    <source>
        <dbReference type="Pfam" id="PF00361"/>
    </source>
</evidence>
<feature type="transmembrane region" description="Helical" evidence="13">
    <location>
        <begin position="427"/>
        <end position="448"/>
    </location>
</feature>
<keyword evidence="10 13" id="KW-0520">NAD</keyword>
<dbReference type="InterPro" id="IPR010096">
    <property type="entry name" value="NADH-Q_OxRdtase_suN/2"/>
</dbReference>
<evidence type="ECO:0000256" key="5">
    <source>
        <dbReference type="ARBA" id="ARBA00022719"/>
    </source>
</evidence>
<feature type="transmembrane region" description="Helical" evidence="13">
    <location>
        <begin position="223"/>
        <end position="244"/>
    </location>
</feature>
<dbReference type="AlphaFoldDB" id="A0AA49I2U1"/>
<evidence type="ECO:0000256" key="9">
    <source>
        <dbReference type="ARBA" id="ARBA00022989"/>
    </source>
</evidence>
<evidence type="ECO:0000256" key="2">
    <source>
        <dbReference type="ARBA" id="ARBA00022448"/>
    </source>
</evidence>
<dbReference type="Pfam" id="PF19530">
    <property type="entry name" value="Ndh2_N"/>
    <property type="match status" value="1"/>
</dbReference>
<evidence type="ECO:0000256" key="4">
    <source>
        <dbReference type="ARBA" id="ARBA00022692"/>
    </source>
</evidence>
<dbReference type="GO" id="GO:0008137">
    <property type="term" value="F:NADH dehydrogenase (ubiquinone) activity"/>
    <property type="evidence" value="ECO:0007669"/>
    <property type="project" value="InterPro"/>
</dbReference>
<feature type="transmembrane region" description="Helical" evidence="13">
    <location>
        <begin position="99"/>
        <end position="119"/>
    </location>
</feature>
<evidence type="ECO:0000256" key="1">
    <source>
        <dbReference type="ARBA" id="ARBA00004141"/>
    </source>
</evidence>
<feature type="transmembrane region" description="Helical" evidence="13">
    <location>
        <begin position="296"/>
        <end position="316"/>
    </location>
</feature>
<dbReference type="GO" id="GO:0019684">
    <property type="term" value="P:photosynthesis, light reaction"/>
    <property type="evidence" value="ECO:0007669"/>
    <property type="project" value="UniProtKB-UniRule"/>
</dbReference>
<feature type="domain" description="NAD(P)H-quinone oxidoreductase subunit 2 N-terminal" evidence="15">
    <location>
        <begin position="18"/>
        <end position="117"/>
    </location>
</feature>
<feature type="transmembrane region" description="Helical" evidence="13">
    <location>
        <begin position="323"/>
        <end position="342"/>
    </location>
</feature>
<evidence type="ECO:0000256" key="8">
    <source>
        <dbReference type="ARBA" id="ARBA00022967"/>
    </source>
</evidence>
<dbReference type="GO" id="GO:0016655">
    <property type="term" value="F:oxidoreductase activity, acting on NAD(P)H, quinone or similar compound as acceptor"/>
    <property type="evidence" value="ECO:0007669"/>
    <property type="project" value="UniProtKB-UniRule"/>
</dbReference>
<feature type="domain" description="NADH:quinone oxidoreductase/Mrp antiporter transmembrane" evidence="14">
    <location>
        <begin position="146"/>
        <end position="442"/>
    </location>
</feature>
<geneLocation type="chloroplast" evidence="16"/>
<dbReference type="GO" id="GO:0042773">
    <property type="term" value="P:ATP synthesis coupled electron transport"/>
    <property type="evidence" value="ECO:0007669"/>
    <property type="project" value="InterPro"/>
</dbReference>
<dbReference type="NCBIfam" id="NF002701">
    <property type="entry name" value="PRK02504.1"/>
    <property type="match status" value="1"/>
</dbReference>
<comment type="subunit">
    <text evidence="13">NDH is composed of at least 16 different subunits, 5 of which are encoded in the nucleus.</text>
</comment>
<organism evidence="16">
    <name type="scientific">Muiriantha nodiflora subsp. lasiocalyx</name>
    <dbReference type="NCBI Taxonomy" id="2981428"/>
    <lineage>
        <taxon>Eukaryota</taxon>
        <taxon>Viridiplantae</taxon>
        <taxon>Streptophyta</taxon>
        <taxon>Embryophyta</taxon>
        <taxon>Tracheophyta</taxon>
        <taxon>Spermatophyta</taxon>
        <taxon>Magnoliopsida</taxon>
        <taxon>eudicotyledons</taxon>
        <taxon>Gunneridae</taxon>
        <taxon>Pentapetalae</taxon>
        <taxon>rosids</taxon>
        <taxon>malvids</taxon>
        <taxon>Sapindales</taxon>
        <taxon>Rutaceae</taxon>
        <taxon>Zanthoxyloideae</taxon>
        <taxon>Muiriantha</taxon>
        <taxon>Muiriantha nodiflora</taxon>
    </lineage>
</organism>
<feature type="transmembrane region" description="Helical" evidence="13">
    <location>
        <begin position="393"/>
        <end position="415"/>
    </location>
</feature>
<keyword evidence="6 13" id="KW-0521">NADP</keyword>
<dbReference type="InterPro" id="IPR045693">
    <property type="entry name" value="Ndh2_N"/>
</dbReference>
<dbReference type="EMBL" id="OL591214">
    <property type="protein sequence ID" value="WAJ53459.1"/>
    <property type="molecule type" value="Genomic_DNA"/>
</dbReference>
<comment type="similarity">
    <text evidence="13">Belongs to the complex I subunit 2 family.</text>
</comment>
<dbReference type="GO" id="GO:0009535">
    <property type="term" value="C:chloroplast thylakoid membrane"/>
    <property type="evidence" value="ECO:0007669"/>
    <property type="project" value="UniProtKB-SubCell"/>
</dbReference>
<dbReference type="EC" id="7.1.1.-" evidence="13"/>
<sequence length="510" mass="56468">MIWHVQNENFILDSTRIFMKAFHLLLFDGSLIFPECILIFGLILLLMIDSTSDQKDIPWFYFISSTSLVMSIAALLFRWREEPMISFSGNFQTNNFNEIFQFLILLCSTLCIPLSVEYIECTEMAITEFLLFVLTATLGGMFLCGANDLITIFVAPECFSLCSYLLSGYTKKDVRSNEATMKYLLMGGASSSILVHGFSWLYGSSGGEIELQEIVNGLINTQMYNSPGISIALIFITVGIGFKLSLAPSHQWTPDVYEGSPTPVVAFLSVTSKVAASASATRIFDIPFYFSSNEWHLLLEILAILSMILGNLIAITQTSMKRMLAYSSIGQIGYVIIGIIVGDSNGGYASMITYMLFYISMNLGTFACIVLFGLRTGTDNIRDYAGLYTKDPFLALSLALCLLSLGGLPPLAGFFGKLHLFWCGWQAGLYFLVSIGLLTSVVSIYYYLKIIKLLMTGRKQEITPHVRNYRGSPLRSNNSIELSMIVCVIASTIPGIAMNPIIAIAQDTLF</sequence>
<reference evidence="16" key="2">
    <citation type="journal article" date="2023" name="Aust. Syst. Bot.">
        <title>Plastid phylogenomics of the Eriostemon group (Rutaceae; Zanthoxyloideae): support for major clades and investigation of a backbone polytomy.</title>
        <authorList>
            <person name="Orel H.K."/>
            <person name="McLay T.G.B."/>
            <person name="Neal W.C."/>
            <person name="Forster P.I."/>
            <person name="Bayly M.J."/>
        </authorList>
    </citation>
    <scope>NUCLEOTIDE SEQUENCE</scope>
    <source>
        <strain evidence="16">MJB1962</strain>
    </source>
</reference>
<keyword evidence="5 13" id="KW-0874">Quinone</keyword>
<dbReference type="Pfam" id="PF00361">
    <property type="entry name" value="Proton_antipo_M"/>
    <property type="match status" value="1"/>
</dbReference>
<dbReference type="EMBL" id="OL591214">
    <property type="protein sequence ID" value="WAJ53460.1"/>
    <property type="molecule type" value="Genomic_DNA"/>
</dbReference>
<evidence type="ECO:0000256" key="6">
    <source>
        <dbReference type="ARBA" id="ARBA00022857"/>
    </source>
</evidence>
<keyword evidence="16" id="KW-0934">Plastid</keyword>
<feature type="transmembrane region" description="Helical" evidence="13">
    <location>
        <begin position="22"/>
        <end position="47"/>
    </location>
</feature>
<dbReference type="InterPro" id="IPR001750">
    <property type="entry name" value="ND/Mrp_TM"/>
</dbReference>
<evidence type="ECO:0000256" key="3">
    <source>
        <dbReference type="ARBA" id="ARBA00022528"/>
    </source>
</evidence>
<comment type="subcellular location">
    <subcellularLocation>
        <location evidence="1">Membrane</location>
        <topology evidence="1">Multi-pass membrane protein</topology>
    </subcellularLocation>
    <subcellularLocation>
        <location evidence="13">Plastid</location>
        <location evidence="13">Chloroplast thylakoid membrane</location>
        <topology evidence="13">Multi-pass membrane protein</topology>
    </subcellularLocation>
</comment>
<feature type="transmembrane region" description="Helical" evidence="13">
    <location>
        <begin position="59"/>
        <end position="79"/>
    </location>
</feature>
<evidence type="ECO:0000313" key="16">
    <source>
        <dbReference type="EMBL" id="WAJ53459.1"/>
    </source>
</evidence>
<evidence type="ECO:0000256" key="7">
    <source>
        <dbReference type="ARBA" id="ARBA00022957"/>
    </source>
</evidence>
<feature type="transmembrane region" description="Helical" evidence="13">
    <location>
        <begin position="482"/>
        <end position="505"/>
    </location>
</feature>
<keyword evidence="2 13" id="KW-0813">Transport</keyword>
<keyword evidence="4 13" id="KW-0812">Transmembrane</keyword>
<gene>
    <name evidence="13 16" type="primary">ndhB</name>
</gene>
<comment type="function">
    <text evidence="13">NDH shuttles electrons from NAD(P)H:plastoquinone, via FMN and iron-sulfur (Fe-S) centers, to quinones in the photosynthetic chain and possibly in a chloroplast respiratory chain. The immediate electron acceptor for the enzyme in this species is believed to be plastoquinone. Couples the redox reaction to proton translocation, and thus conserves the redox energy in a proton gradient.</text>
</comment>
<evidence type="ECO:0000256" key="10">
    <source>
        <dbReference type="ARBA" id="ARBA00023027"/>
    </source>
</evidence>
<proteinExistence type="inferred from homology"/>
<feature type="transmembrane region" description="Helical" evidence="13">
    <location>
        <begin position="348"/>
        <end position="372"/>
    </location>
</feature>
<evidence type="ECO:0000256" key="12">
    <source>
        <dbReference type="ARBA" id="ARBA00023136"/>
    </source>
</evidence>
<evidence type="ECO:0000259" key="15">
    <source>
        <dbReference type="Pfam" id="PF19530"/>
    </source>
</evidence>
<keyword evidence="7 13" id="KW-0618">Plastoquinone</keyword>
<feature type="transmembrane region" description="Helical" evidence="13">
    <location>
        <begin position="126"/>
        <end position="143"/>
    </location>
</feature>
<dbReference type="PANTHER" id="PTHR22773">
    <property type="entry name" value="NADH DEHYDROGENASE"/>
    <property type="match status" value="1"/>
</dbReference>
<dbReference type="HAMAP" id="MF_00445">
    <property type="entry name" value="NDH1_NuoN_1"/>
    <property type="match status" value="1"/>
</dbReference>
<evidence type="ECO:0000256" key="11">
    <source>
        <dbReference type="ARBA" id="ARBA00023078"/>
    </source>
</evidence>
<reference evidence="16" key="1">
    <citation type="submission" date="2021-11" db="EMBL/GenBank/DDBJ databases">
        <authorList>
            <person name="Orel H.K."/>
            <person name="Bayly M.J."/>
            <person name="McLay T."/>
            <person name="Neal W.C."/>
            <person name="Batty E.L."/>
            <person name="Forster P.I."/>
        </authorList>
    </citation>
    <scope>NUCLEOTIDE SEQUENCE</scope>
    <source>
        <strain evidence="16">MJB1962</strain>
    </source>
</reference>
<keyword evidence="9 13" id="KW-1133">Transmembrane helix</keyword>
<comment type="catalytic activity">
    <reaction evidence="13">
        <text>a plastoquinone + NADPH + (n+1) H(+)(in) = a plastoquinol + NADP(+) + n H(+)(out)</text>
        <dbReference type="Rhea" id="RHEA:42612"/>
        <dbReference type="Rhea" id="RHEA-COMP:9561"/>
        <dbReference type="Rhea" id="RHEA-COMP:9562"/>
        <dbReference type="ChEBI" id="CHEBI:15378"/>
        <dbReference type="ChEBI" id="CHEBI:17757"/>
        <dbReference type="ChEBI" id="CHEBI:57783"/>
        <dbReference type="ChEBI" id="CHEBI:58349"/>
        <dbReference type="ChEBI" id="CHEBI:62192"/>
    </reaction>
</comment>
<dbReference type="NCBIfam" id="TIGR01770">
    <property type="entry name" value="NDH_I_N"/>
    <property type="match status" value="1"/>
</dbReference>
<keyword evidence="11 13" id="KW-0793">Thylakoid</keyword>
<comment type="catalytic activity">
    <reaction evidence="13">
        <text>a plastoquinone + NADH + (n+1) H(+)(in) = a plastoquinol + NAD(+) + n H(+)(out)</text>
        <dbReference type="Rhea" id="RHEA:42608"/>
        <dbReference type="Rhea" id="RHEA-COMP:9561"/>
        <dbReference type="Rhea" id="RHEA-COMP:9562"/>
        <dbReference type="ChEBI" id="CHEBI:15378"/>
        <dbReference type="ChEBI" id="CHEBI:17757"/>
        <dbReference type="ChEBI" id="CHEBI:57540"/>
        <dbReference type="ChEBI" id="CHEBI:57945"/>
        <dbReference type="ChEBI" id="CHEBI:62192"/>
    </reaction>
</comment>
<accession>A0AA49I2U1</accession>